<evidence type="ECO:0000313" key="2">
    <source>
        <dbReference type="Proteomes" id="UP001320420"/>
    </source>
</evidence>
<keyword evidence="2" id="KW-1185">Reference proteome</keyword>
<accession>A0AAN9YWW2</accession>
<sequence>MRSYDDNEKRRAIMRRSPWVTRGYRLRGIGITLTRLGRHVFISGIRLLRQADPASEVWTSDEIGYTSFAFETVFPVSEHEDLRGIRVLSVEHSTGGAITSPIVGIKFVFSSMSTRTSRETDWIRTPVMDHEDVQYLSVQRSCPLLPFTLIGSFNVGVIPFMEKRNSL</sequence>
<dbReference type="EMBL" id="JAKJXP020000005">
    <property type="protein sequence ID" value="KAK7756785.1"/>
    <property type="molecule type" value="Genomic_DNA"/>
</dbReference>
<evidence type="ECO:0000313" key="1">
    <source>
        <dbReference type="EMBL" id="KAK7756785.1"/>
    </source>
</evidence>
<dbReference type="AlphaFoldDB" id="A0AAN9YWW2"/>
<name>A0AAN9YWW2_9PEZI</name>
<protein>
    <submittedName>
        <fullName evidence="1">Uncharacterized protein</fullName>
    </submittedName>
</protein>
<gene>
    <name evidence="1" type="ORF">SLS62_001228</name>
</gene>
<dbReference type="Proteomes" id="UP001320420">
    <property type="component" value="Unassembled WGS sequence"/>
</dbReference>
<organism evidence="1 2">
    <name type="scientific">Diatrype stigma</name>
    <dbReference type="NCBI Taxonomy" id="117547"/>
    <lineage>
        <taxon>Eukaryota</taxon>
        <taxon>Fungi</taxon>
        <taxon>Dikarya</taxon>
        <taxon>Ascomycota</taxon>
        <taxon>Pezizomycotina</taxon>
        <taxon>Sordariomycetes</taxon>
        <taxon>Xylariomycetidae</taxon>
        <taxon>Xylariales</taxon>
        <taxon>Diatrypaceae</taxon>
        <taxon>Diatrype</taxon>
    </lineage>
</organism>
<comment type="caution">
    <text evidence="1">The sequence shown here is derived from an EMBL/GenBank/DDBJ whole genome shotgun (WGS) entry which is preliminary data.</text>
</comment>
<reference evidence="1 2" key="1">
    <citation type="submission" date="2024-02" db="EMBL/GenBank/DDBJ databases">
        <title>De novo assembly and annotation of 12 fungi associated with fruit tree decline syndrome in Ontario, Canada.</title>
        <authorList>
            <person name="Sulman M."/>
            <person name="Ellouze W."/>
            <person name="Ilyukhin E."/>
        </authorList>
    </citation>
    <scope>NUCLEOTIDE SEQUENCE [LARGE SCALE GENOMIC DNA]</scope>
    <source>
        <strain evidence="1 2">M11/M66-122</strain>
    </source>
</reference>
<proteinExistence type="predicted"/>